<sequence>MSTVEVPGESISPEEYHNGVGWMDCFLRRSQKALLELNLAAENKGKHGAGTAAVGGKGPGDVPSSLNRGRRRVRKAPELPPTDIKVVMRPKNNLDLNKTSQATLFDSICSTAGIPRETAAEDTLRINTLRNVLVVSTPSIARAKMYDSITQITIGTSAHGITQKMGSRTISPPSVPRTRHDIEKHPSYWLQRPIAVVPPASSRAIVSSSIPVT</sequence>
<dbReference type="AlphaFoldDB" id="A0A9J6GXL8"/>
<organism evidence="2 3">
    <name type="scientific">Haemaphysalis longicornis</name>
    <name type="common">Bush tick</name>
    <dbReference type="NCBI Taxonomy" id="44386"/>
    <lineage>
        <taxon>Eukaryota</taxon>
        <taxon>Metazoa</taxon>
        <taxon>Ecdysozoa</taxon>
        <taxon>Arthropoda</taxon>
        <taxon>Chelicerata</taxon>
        <taxon>Arachnida</taxon>
        <taxon>Acari</taxon>
        <taxon>Parasitiformes</taxon>
        <taxon>Ixodida</taxon>
        <taxon>Ixodoidea</taxon>
        <taxon>Ixodidae</taxon>
        <taxon>Haemaphysalinae</taxon>
        <taxon>Haemaphysalis</taxon>
    </lineage>
</organism>
<dbReference type="EMBL" id="JABSTR010000010">
    <property type="protein sequence ID" value="KAH9379609.1"/>
    <property type="molecule type" value="Genomic_DNA"/>
</dbReference>
<evidence type="ECO:0000256" key="1">
    <source>
        <dbReference type="SAM" id="MobiDB-lite"/>
    </source>
</evidence>
<reference evidence="2 3" key="1">
    <citation type="journal article" date="2020" name="Cell">
        <title>Large-Scale Comparative Analyses of Tick Genomes Elucidate Their Genetic Diversity and Vector Capacities.</title>
        <authorList>
            <consortium name="Tick Genome and Microbiome Consortium (TIGMIC)"/>
            <person name="Jia N."/>
            <person name="Wang J."/>
            <person name="Shi W."/>
            <person name="Du L."/>
            <person name="Sun Y."/>
            <person name="Zhan W."/>
            <person name="Jiang J.F."/>
            <person name="Wang Q."/>
            <person name="Zhang B."/>
            <person name="Ji P."/>
            <person name="Bell-Sakyi L."/>
            <person name="Cui X.M."/>
            <person name="Yuan T.T."/>
            <person name="Jiang B.G."/>
            <person name="Yang W.F."/>
            <person name="Lam T.T."/>
            <person name="Chang Q.C."/>
            <person name="Ding S.J."/>
            <person name="Wang X.J."/>
            <person name="Zhu J.G."/>
            <person name="Ruan X.D."/>
            <person name="Zhao L."/>
            <person name="Wei J.T."/>
            <person name="Ye R.Z."/>
            <person name="Que T.C."/>
            <person name="Du C.H."/>
            <person name="Zhou Y.H."/>
            <person name="Cheng J.X."/>
            <person name="Dai P.F."/>
            <person name="Guo W.B."/>
            <person name="Han X.H."/>
            <person name="Huang E.J."/>
            <person name="Li L.F."/>
            <person name="Wei W."/>
            <person name="Gao Y.C."/>
            <person name="Liu J.Z."/>
            <person name="Shao H.Z."/>
            <person name="Wang X."/>
            <person name="Wang C.C."/>
            <person name="Yang T.C."/>
            <person name="Huo Q.B."/>
            <person name="Li W."/>
            <person name="Chen H.Y."/>
            <person name="Chen S.E."/>
            <person name="Zhou L.G."/>
            <person name="Ni X.B."/>
            <person name="Tian J.H."/>
            <person name="Sheng Y."/>
            <person name="Liu T."/>
            <person name="Pan Y.S."/>
            <person name="Xia L.Y."/>
            <person name="Li J."/>
            <person name="Zhao F."/>
            <person name="Cao W.C."/>
        </authorList>
    </citation>
    <scope>NUCLEOTIDE SEQUENCE [LARGE SCALE GENOMIC DNA]</scope>
    <source>
        <strain evidence="2">HaeL-2018</strain>
    </source>
</reference>
<gene>
    <name evidence="2" type="ORF">HPB48_004461</name>
</gene>
<protein>
    <submittedName>
        <fullName evidence="2">Uncharacterized protein</fullName>
    </submittedName>
</protein>
<dbReference type="VEuPathDB" id="VectorBase:HLOH_040045"/>
<comment type="caution">
    <text evidence="2">The sequence shown here is derived from an EMBL/GenBank/DDBJ whole genome shotgun (WGS) entry which is preliminary data.</text>
</comment>
<proteinExistence type="predicted"/>
<dbReference type="Proteomes" id="UP000821853">
    <property type="component" value="Chromosome 8"/>
</dbReference>
<keyword evidence="3" id="KW-1185">Reference proteome</keyword>
<accession>A0A9J6GXL8</accession>
<name>A0A9J6GXL8_HAELO</name>
<evidence type="ECO:0000313" key="2">
    <source>
        <dbReference type="EMBL" id="KAH9379609.1"/>
    </source>
</evidence>
<feature type="region of interest" description="Disordered" evidence="1">
    <location>
        <begin position="47"/>
        <end position="68"/>
    </location>
</feature>
<evidence type="ECO:0000313" key="3">
    <source>
        <dbReference type="Proteomes" id="UP000821853"/>
    </source>
</evidence>